<name>A0A1G2SMZ5_9BACT</name>
<dbReference type="AlphaFoldDB" id="A0A1G2SMZ5"/>
<dbReference type="STRING" id="1802730.A2591_02670"/>
<dbReference type="InterPro" id="IPR037523">
    <property type="entry name" value="VOC_core"/>
</dbReference>
<sequence>MIIRELGHVVLYVTDLEIVAGFYRDVLGFAEIDRQNGFAVFSSGRTHHEMLLIEVGGAPRRRGMEPGLYHIGFKVADSTEELREVYRELVAANVHIVGTADHTVTHSIYVLDPDGNELELYADVSDVWKKNPQAILAPPKPLDLT</sequence>
<evidence type="ECO:0000259" key="1">
    <source>
        <dbReference type="PROSITE" id="PS51819"/>
    </source>
</evidence>
<reference evidence="2 3" key="1">
    <citation type="journal article" date="2016" name="Nat. Commun.">
        <title>Thousands of microbial genomes shed light on interconnected biogeochemical processes in an aquifer system.</title>
        <authorList>
            <person name="Anantharaman K."/>
            <person name="Brown C.T."/>
            <person name="Hug L.A."/>
            <person name="Sharon I."/>
            <person name="Castelle C.J."/>
            <person name="Probst A.J."/>
            <person name="Thomas B.C."/>
            <person name="Singh A."/>
            <person name="Wilkins M.J."/>
            <person name="Karaoz U."/>
            <person name="Brodie E.L."/>
            <person name="Williams K.H."/>
            <person name="Hubbard S.S."/>
            <person name="Banfield J.F."/>
        </authorList>
    </citation>
    <scope>NUCLEOTIDE SEQUENCE [LARGE SCALE GENOMIC DNA]</scope>
</reference>
<dbReference type="Gene3D" id="3.10.180.10">
    <property type="entry name" value="2,3-Dihydroxybiphenyl 1,2-Dioxygenase, domain 1"/>
    <property type="match status" value="1"/>
</dbReference>
<feature type="domain" description="VOC" evidence="1">
    <location>
        <begin position="5"/>
        <end position="123"/>
    </location>
</feature>
<comment type="caution">
    <text evidence="2">The sequence shown here is derived from an EMBL/GenBank/DDBJ whole genome shotgun (WGS) entry which is preliminary data.</text>
</comment>
<evidence type="ECO:0000313" key="2">
    <source>
        <dbReference type="EMBL" id="OHA86377.1"/>
    </source>
</evidence>
<dbReference type="SUPFAM" id="SSF54593">
    <property type="entry name" value="Glyoxalase/Bleomycin resistance protein/Dihydroxybiphenyl dioxygenase"/>
    <property type="match status" value="1"/>
</dbReference>
<dbReference type="PROSITE" id="PS51819">
    <property type="entry name" value="VOC"/>
    <property type="match status" value="1"/>
</dbReference>
<accession>A0A1G2SMZ5</accession>
<dbReference type="PANTHER" id="PTHR43279">
    <property type="entry name" value="CATECHOL-2,3-DIOXYGENASE"/>
    <property type="match status" value="1"/>
</dbReference>
<dbReference type="InterPro" id="IPR004360">
    <property type="entry name" value="Glyas_Fos-R_dOase_dom"/>
</dbReference>
<proteinExistence type="predicted"/>
<evidence type="ECO:0000313" key="3">
    <source>
        <dbReference type="Proteomes" id="UP000178168"/>
    </source>
</evidence>
<protein>
    <submittedName>
        <fullName evidence="2">Glyoxalase</fullName>
    </submittedName>
</protein>
<dbReference type="InterPro" id="IPR029068">
    <property type="entry name" value="Glyas_Bleomycin-R_OHBP_Dase"/>
</dbReference>
<dbReference type="EMBL" id="MHUZ01000002">
    <property type="protein sequence ID" value="OHA86377.1"/>
    <property type="molecule type" value="Genomic_DNA"/>
</dbReference>
<organism evidence="2 3">
    <name type="scientific">Candidatus Yonathbacteria bacterium RIFOXYD1_FULL_52_36</name>
    <dbReference type="NCBI Taxonomy" id="1802730"/>
    <lineage>
        <taxon>Bacteria</taxon>
        <taxon>Candidatus Yonathiibacteriota</taxon>
    </lineage>
</organism>
<dbReference type="Pfam" id="PF00903">
    <property type="entry name" value="Glyoxalase"/>
    <property type="match status" value="1"/>
</dbReference>
<dbReference type="PANTHER" id="PTHR43279:SF1">
    <property type="entry name" value="CATECHOL-2,3-DIOXYGENASE"/>
    <property type="match status" value="1"/>
</dbReference>
<gene>
    <name evidence="2" type="ORF">A2591_02670</name>
</gene>
<dbReference type="Proteomes" id="UP000178168">
    <property type="component" value="Unassembled WGS sequence"/>
</dbReference>